<keyword evidence="1 4" id="KW-0808">Transferase</keyword>
<evidence type="ECO:0000256" key="2">
    <source>
        <dbReference type="ARBA" id="ARBA00023315"/>
    </source>
</evidence>
<dbReference type="Proteomes" id="UP000019102">
    <property type="component" value="Unassembled WGS sequence"/>
</dbReference>
<evidence type="ECO:0000313" key="4">
    <source>
        <dbReference type="EMBL" id="GAE91348.1"/>
    </source>
</evidence>
<evidence type="ECO:0000313" key="5">
    <source>
        <dbReference type="Proteomes" id="UP000019102"/>
    </source>
</evidence>
<dbReference type="SMART" id="SM00563">
    <property type="entry name" value="PlsC"/>
    <property type="match status" value="1"/>
</dbReference>
<accession>W4VEV7</accession>
<name>W4VEV7_9BACI</name>
<dbReference type="STRING" id="1298598.JCM21714_296"/>
<evidence type="ECO:0000259" key="3">
    <source>
        <dbReference type="SMART" id="SM00563"/>
    </source>
</evidence>
<dbReference type="InterPro" id="IPR002123">
    <property type="entry name" value="Plipid/glycerol_acylTrfase"/>
</dbReference>
<protein>
    <submittedName>
        <fullName evidence="4">1-acyl-sn-glycerol-3-phosphate acyltransferase</fullName>
    </submittedName>
</protein>
<dbReference type="eggNOG" id="COG0204">
    <property type="taxonomic scope" value="Bacteria"/>
</dbReference>
<dbReference type="GO" id="GO:0006654">
    <property type="term" value="P:phosphatidic acid biosynthetic process"/>
    <property type="evidence" value="ECO:0007669"/>
    <property type="project" value="TreeGrafter"/>
</dbReference>
<dbReference type="PANTHER" id="PTHR10434:SF11">
    <property type="entry name" value="1-ACYL-SN-GLYCEROL-3-PHOSPHATE ACYLTRANSFERASE"/>
    <property type="match status" value="1"/>
</dbReference>
<dbReference type="CDD" id="cd07989">
    <property type="entry name" value="LPLAT_AGPAT-like"/>
    <property type="match status" value="1"/>
</dbReference>
<dbReference type="OrthoDB" id="9803035at2"/>
<reference evidence="4 5" key="1">
    <citation type="journal article" date="2014" name="Genome Announc.">
        <title>Draft Genome Sequence of the Boron-Tolerant and Moderately Halotolerant Bacterium Gracilibacillus boraciitolerans JCM 21714T.</title>
        <authorList>
            <person name="Ahmed I."/>
            <person name="Oshima K."/>
            <person name="Suda W."/>
            <person name="Kitamura K."/>
            <person name="Iida T."/>
            <person name="Ohmori Y."/>
            <person name="Fujiwara T."/>
            <person name="Hattori M."/>
            <person name="Ohkuma M."/>
        </authorList>
    </citation>
    <scope>NUCLEOTIDE SEQUENCE [LARGE SCALE GENOMIC DNA]</scope>
    <source>
        <strain evidence="4 5">JCM 21714</strain>
    </source>
</reference>
<dbReference type="PANTHER" id="PTHR10434">
    <property type="entry name" value="1-ACYL-SN-GLYCEROL-3-PHOSPHATE ACYLTRANSFERASE"/>
    <property type="match status" value="1"/>
</dbReference>
<comment type="caution">
    <text evidence="4">The sequence shown here is derived from an EMBL/GenBank/DDBJ whole genome shotgun (WGS) entry which is preliminary data.</text>
</comment>
<proteinExistence type="predicted"/>
<organism evidence="4 5">
    <name type="scientific">Gracilibacillus boraciitolerans JCM 21714</name>
    <dbReference type="NCBI Taxonomy" id="1298598"/>
    <lineage>
        <taxon>Bacteria</taxon>
        <taxon>Bacillati</taxon>
        <taxon>Bacillota</taxon>
        <taxon>Bacilli</taxon>
        <taxon>Bacillales</taxon>
        <taxon>Bacillaceae</taxon>
        <taxon>Gracilibacillus</taxon>
    </lineage>
</organism>
<dbReference type="SUPFAM" id="SSF69593">
    <property type="entry name" value="Glycerol-3-phosphate (1)-acyltransferase"/>
    <property type="match status" value="1"/>
</dbReference>
<evidence type="ECO:0000256" key="1">
    <source>
        <dbReference type="ARBA" id="ARBA00022679"/>
    </source>
</evidence>
<keyword evidence="5" id="KW-1185">Reference proteome</keyword>
<dbReference type="GO" id="GO:0003841">
    <property type="term" value="F:1-acylglycerol-3-phosphate O-acyltransferase activity"/>
    <property type="evidence" value="ECO:0007669"/>
    <property type="project" value="TreeGrafter"/>
</dbReference>
<dbReference type="Pfam" id="PF01553">
    <property type="entry name" value="Acyltransferase"/>
    <property type="match status" value="1"/>
</dbReference>
<dbReference type="AlphaFoldDB" id="W4VEV7"/>
<keyword evidence="2 4" id="KW-0012">Acyltransferase</keyword>
<feature type="domain" description="Phospholipid/glycerol acyltransferase" evidence="3">
    <location>
        <begin position="36"/>
        <end position="149"/>
    </location>
</feature>
<sequence length="197" mass="21990">MSFYQFAKNVVKIVLKPKYKVKEMGLENIPKTGGPVIICSNHISNYDPPIVGMTCPRDIYFMAKEELFENKLFGFILRNVHAFPIKRGGMTDRNALRQGLEVLKDGNVLGLFPEGTRSKTGEIKKGLAGAGFFALRSQATIVPCAIIGQYKSKEPLLVVYGSPVEMESLRKNKASAQEVTDVIMNEIKKIQEKHLDL</sequence>
<gene>
    <name evidence="4" type="ORF">JCM21714_296</name>
</gene>
<dbReference type="EMBL" id="BAVS01000001">
    <property type="protein sequence ID" value="GAE91348.1"/>
    <property type="molecule type" value="Genomic_DNA"/>
</dbReference>
<dbReference type="RefSeq" id="WP_035721058.1">
    <property type="nucleotide sequence ID" value="NZ_BAVS01000001.1"/>
</dbReference>